<dbReference type="AlphaFoldDB" id="A0A433RTF7"/>
<dbReference type="Pfam" id="PF04977">
    <property type="entry name" value="DivIC"/>
    <property type="match status" value="1"/>
</dbReference>
<keyword evidence="2" id="KW-0472">Membrane</keyword>
<dbReference type="Proteomes" id="UP000288623">
    <property type="component" value="Unassembled WGS sequence"/>
</dbReference>
<feature type="transmembrane region" description="Helical" evidence="2">
    <location>
        <begin position="49"/>
        <end position="69"/>
    </location>
</feature>
<dbReference type="OrthoDB" id="14664at2"/>
<name>A0A433RTF7_9BACL</name>
<evidence type="ECO:0000313" key="4">
    <source>
        <dbReference type="Proteomes" id="UP000288623"/>
    </source>
</evidence>
<comment type="caution">
    <text evidence="3">The sequence shown here is derived from an EMBL/GenBank/DDBJ whole genome shotgun (WGS) entry which is preliminary data.</text>
</comment>
<reference evidence="3 4" key="1">
    <citation type="submission" date="2014-11" db="EMBL/GenBank/DDBJ databases">
        <title>Genome sequence and analysis of novel Kurthia sp.</title>
        <authorList>
            <person name="Lawson J.N."/>
            <person name="Gonzalez J.E."/>
            <person name="Rinauldi L."/>
            <person name="Xuan Z."/>
            <person name="Firman A."/>
            <person name="Shaddox L."/>
            <person name="Trudeau A."/>
            <person name="Shah S."/>
            <person name="Reiman D."/>
        </authorList>
    </citation>
    <scope>NUCLEOTIDE SEQUENCE [LARGE SCALE GENOMIC DNA]</scope>
    <source>
        <strain evidence="3 4">3B1D</strain>
    </source>
</reference>
<dbReference type="InterPro" id="IPR007060">
    <property type="entry name" value="FtsL/DivIC"/>
</dbReference>
<keyword evidence="3" id="KW-0131">Cell cycle</keyword>
<dbReference type="RefSeq" id="WP_020189366.1">
    <property type="nucleotide sequence ID" value="NZ_JTFC01000031.1"/>
</dbReference>
<keyword evidence="2" id="KW-1133">Transmembrane helix</keyword>
<keyword evidence="3" id="KW-0132">Cell division</keyword>
<sequence>MALAKPKQDYIQQPYIEQQPDFNPTPQPKKKPQTRRKISIFKWSKAEKLSFVVMMSIIAIFAVMNLNTLSSIQSTSVKMSQTEKKIDSIKLENSELSNEVSSLSTPERIMKKAKALGLTSDSKVKVVSGE</sequence>
<proteinExistence type="predicted"/>
<evidence type="ECO:0000256" key="1">
    <source>
        <dbReference type="SAM" id="MobiDB-lite"/>
    </source>
</evidence>
<feature type="region of interest" description="Disordered" evidence="1">
    <location>
        <begin position="1"/>
        <end position="36"/>
    </location>
</feature>
<organism evidence="3 4">
    <name type="scientific">Candidatus Kurthia intestinigallinarum</name>
    <dbReference type="NCBI Taxonomy" id="1562256"/>
    <lineage>
        <taxon>Bacteria</taxon>
        <taxon>Bacillati</taxon>
        <taxon>Bacillota</taxon>
        <taxon>Bacilli</taxon>
        <taxon>Bacillales</taxon>
        <taxon>Caryophanaceae</taxon>
        <taxon>Kurthia</taxon>
    </lineage>
</organism>
<dbReference type="GO" id="GO:0051301">
    <property type="term" value="P:cell division"/>
    <property type="evidence" value="ECO:0007669"/>
    <property type="project" value="UniProtKB-KW"/>
</dbReference>
<accession>A0A433RTF7</accession>
<dbReference type="EMBL" id="JTFC01000031">
    <property type="protein sequence ID" value="RUS55426.1"/>
    <property type="molecule type" value="Genomic_DNA"/>
</dbReference>
<protein>
    <submittedName>
        <fullName evidence="3">Cell division protein</fullName>
    </submittedName>
</protein>
<evidence type="ECO:0000313" key="3">
    <source>
        <dbReference type="EMBL" id="RUS55426.1"/>
    </source>
</evidence>
<keyword evidence="4" id="KW-1185">Reference proteome</keyword>
<gene>
    <name evidence="3" type="ORF">QI30_10840</name>
</gene>
<keyword evidence="2" id="KW-0812">Transmembrane</keyword>
<evidence type="ECO:0000256" key="2">
    <source>
        <dbReference type="SAM" id="Phobius"/>
    </source>
</evidence>